<dbReference type="EMBL" id="JAXQNO010000005">
    <property type="protein sequence ID" value="KAK4797739.1"/>
    <property type="molecule type" value="Genomic_DNA"/>
</dbReference>
<reference evidence="1 2" key="1">
    <citation type="journal article" date="2023" name="Hortic Res">
        <title>Pangenome of water caltrop reveals structural variations and asymmetric subgenome divergence after allopolyploidization.</title>
        <authorList>
            <person name="Zhang X."/>
            <person name="Chen Y."/>
            <person name="Wang L."/>
            <person name="Yuan Y."/>
            <person name="Fang M."/>
            <person name="Shi L."/>
            <person name="Lu R."/>
            <person name="Comes H.P."/>
            <person name="Ma Y."/>
            <person name="Chen Y."/>
            <person name="Huang G."/>
            <person name="Zhou Y."/>
            <person name="Zheng Z."/>
            <person name="Qiu Y."/>
        </authorList>
    </citation>
    <scope>NUCLEOTIDE SEQUENCE [LARGE SCALE GENOMIC DNA]</scope>
    <source>
        <strain evidence="1">F231</strain>
    </source>
</reference>
<protein>
    <submittedName>
        <fullName evidence="1">Uncharacterized protein</fullName>
    </submittedName>
</protein>
<name>A0AAN7M370_TRANT</name>
<evidence type="ECO:0000313" key="2">
    <source>
        <dbReference type="Proteomes" id="UP001346149"/>
    </source>
</evidence>
<comment type="caution">
    <text evidence="1">The sequence shown here is derived from an EMBL/GenBank/DDBJ whole genome shotgun (WGS) entry which is preliminary data.</text>
</comment>
<sequence length="74" mass="8329">MVSRRRSIELSVLACMFSYAKRRKVVPQLKSHAGNQAMFQVQQPPQTATVKVLLVENYDTTQSCSLCSALELQL</sequence>
<accession>A0AAN7M370</accession>
<proteinExistence type="predicted"/>
<gene>
    <name evidence="1" type="ORF">SAY86_030065</name>
</gene>
<dbReference type="Proteomes" id="UP001346149">
    <property type="component" value="Unassembled WGS sequence"/>
</dbReference>
<keyword evidence="2" id="KW-1185">Reference proteome</keyword>
<dbReference type="AlphaFoldDB" id="A0AAN7M370"/>
<evidence type="ECO:0000313" key="1">
    <source>
        <dbReference type="EMBL" id="KAK4797739.1"/>
    </source>
</evidence>
<organism evidence="1 2">
    <name type="scientific">Trapa natans</name>
    <name type="common">Water chestnut</name>
    <dbReference type="NCBI Taxonomy" id="22666"/>
    <lineage>
        <taxon>Eukaryota</taxon>
        <taxon>Viridiplantae</taxon>
        <taxon>Streptophyta</taxon>
        <taxon>Embryophyta</taxon>
        <taxon>Tracheophyta</taxon>
        <taxon>Spermatophyta</taxon>
        <taxon>Magnoliopsida</taxon>
        <taxon>eudicotyledons</taxon>
        <taxon>Gunneridae</taxon>
        <taxon>Pentapetalae</taxon>
        <taxon>rosids</taxon>
        <taxon>malvids</taxon>
        <taxon>Myrtales</taxon>
        <taxon>Lythraceae</taxon>
        <taxon>Trapa</taxon>
    </lineage>
</organism>